<gene>
    <name evidence="7" type="ORF">UFOVP828_148</name>
</gene>
<name>A0A6J5P169_9CAUD</name>
<reference evidence="7" key="1">
    <citation type="submission" date="2020-04" db="EMBL/GenBank/DDBJ databases">
        <authorList>
            <person name="Chiriac C."/>
            <person name="Salcher M."/>
            <person name="Ghai R."/>
            <person name="Kavagutti S V."/>
        </authorList>
    </citation>
    <scope>NUCLEOTIDE SEQUENCE</scope>
</reference>
<evidence type="ECO:0000256" key="1">
    <source>
        <dbReference type="ARBA" id="ARBA00001961"/>
    </source>
</evidence>
<protein>
    <submittedName>
        <fullName evidence="7">Oxoglutarate/iron-dependent dioxygenase</fullName>
    </submittedName>
</protein>
<accession>A0A6J5P169</accession>
<organism evidence="7">
    <name type="scientific">uncultured Caudovirales phage</name>
    <dbReference type="NCBI Taxonomy" id="2100421"/>
    <lineage>
        <taxon>Viruses</taxon>
        <taxon>Duplodnaviria</taxon>
        <taxon>Heunggongvirae</taxon>
        <taxon>Uroviricota</taxon>
        <taxon>Caudoviricetes</taxon>
        <taxon>Peduoviridae</taxon>
        <taxon>Maltschvirus</taxon>
        <taxon>Maltschvirus maltsch</taxon>
    </lineage>
</organism>
<dbReference type="GO" id="GO:0031418">
    <property type="term" value="F:L-ascorbic acid binding"/>
    <property type="evidence" value="ECO:0007669"/>
    <property type="project" value="InterPro"/>
</dbReference>
<dbReference type="InterPro" id="IPR006620">
    <property type="entry name" value="Pro_4_hyd_alph"/>
</dbReference>
<dbReference type="Gene3D" id="2.60.120.620">
    <property type="entry name" value="q2cbj1_9rhob like domain"/>
    <property type="match status" value="1"/>
</dbReference>
<feature type="domain" description="Fe2OG dioxygenase" evidence="6">
    <location>
        <begin position="122"/>
        <end position="212"/>
    </location>
</feature>
<keyword evidence="4" id="KW-0560">Oxidoreductase</keyword>
<dbReference type="InterPro" id="IPR044862">
    <property type="entry name" value="Pro_4_hyd_alph_FE2OG_OXY"/>
</dbReference>
<dbReference type="PROSITE" id="PS51471">
    <property type="entry name" value="FE2OG_OXY"/>
    <property type="match status" value="1"/>
</dbReference>
<dbReference type="InterPro" id="IPR045054">
    <property type="entry name" value="P4HA-like"/>
</dbReference>
<evidence type="ECO:0000259" key="6">
    <source>
        <dbReference type="PROSITE" id="PS51471"/>
    </source>
</evidence>
<dbReference type="InterPro" id="IPR005123">
    <property type="entry name" value="Oxoglu/Fe-dep_dioxygenase_dom"/>
</dbReference>
<evidence type="ECO:0000256" key="5">
    <source>
        <dbReference type="ARBA" id="ARBA00023004"/>
    </source>
</evidence>
<keyword evidence="2" id="KW-0479">Metal-binding</keyword>
<evidence type="ECO:0000256" key="4">
    <source>
        <dbReference type="ARBA" id="ARBA00023002"/>
    </source>
</evidence>
<evidence type="ECO:0000256" key="3">
    <source>
        <dbReference type="ARBA" id="ARBA00022964"/>
    </source>
</evidence>
<dbReference type="SMART" id="SM00702">
    <property type="entry name" value="P4Hc"/>
    <property type="match status" value="1"/>
</dbReference>
<dbReference type="PANTHER" id="PTHR10869:SF246">
    <property type="entry name" value="TRANSMEMBRANE PROLYL 4-HYDROXYLASE"/>
    <property type="match status" value="1"/>
</dbReference>
<evidence type="ECO:0000256" key="2">
    <source>
        <dbReference type="ARBA" id="ARBA00022723"/>
    </source>
</evidence>
<dbReference type="PANTHER" id="PTHR10869">
    <property type="entry name" value="PROLYL 4-HYDROXYLASE ALPHA SUBUNIT"/>
    <property type="match status" value="1"/>
</dbReference>
<dbReference type="EMBL" id="LR796766">
    <property type="protein sequence ID" value="CAB4164842.1"/>
    <property type="molecule type" value="Genomic_DNA"/>
</dbReference>
<dbReference type="GO" id="GO:0004656">
    <property type="term" value="F:procollagen-proline 4-dioxygenase activity"/>
    <property type="evidence" value="ECO:0007669"/>
    <property type="project" value="TreeGrafter"/>
</dbReference>
<sequence>MISKNLNHEVLDLGLVYYKNILSNTQQIIDNIEDLDERYMNSPELHNKTVVQQWSPWINDSAGTNEVFCWQKFIPTVEQISEDDAFKTEQMNISLRLHGAIDGALHHYSNKIYPFAAKNVKAKEQASSLLRYDKSGFLPAHQDQGVSTRVLSVLLYLNDDYVGGEIRFKHSDVTIKPEAGSIVFFPSNFLYVHEVEPVIKGPRYALPTWFHNVPSHMIRNSTGEE</sequence>
<dbReference type="GO" id="GO:0005506">
    <property type="term" value="F:iron ion binding"/>
    <property type="evidence" value="ECO:0007669"/>
    <property type="project" value="InterPro"/>
</dbReference>
<evidence type="ECO:0000313" key="7">
    <source>
        <dbReference type="EMBL" id="CAB4164842.1"/>
    </source>
</evidence>
<keyword evidence="3 7" id="KW-0223">Dioxygenase</keyword>
<proteinExistence type="predicted"/>
<comment type="cofactor">
    <cofactor evidence="1">
        <name>L-ascorbate</name>
        <dbReference type="ChEBI" id="CHEBI:38290"/>
    </cofactor>
</comment>
<dbReference type="Pfam" id="PF13640">
    <property type="entry name" value="2OG-FeII_Oxy_3"/>
    <property type="match status" value="1"/>
</dbReference>
<keyword evidence="5" id="KW-0408">Iron</keyword>